<evidence type="ECO:0000256" key="6">
    <source>
        <dbReference type="ARBA" id="ARBA00023002"/>
    </source>
</evidence>
<evidence type="ECO:0000313" key="14">
    <source>
        <dbReference type="EMBL" id="OCH95365.1"/>
    </source>
</evidence>
<proteinExistence type="inferred from homology"/>
<keyword evidence="4" id="KW-0479">Metal-binding</keyword>
<evidence type="ECO:0000256" key="13">
    <source>
        <dbReference type="SAM" id="SignalP"/>
    </source>
</evidence>
<gene>
    <name evidence="14" type="ORF">OBBRIDRAFT_745520</name>
</gene>
<dbReference type="Pfam" id="PF22810">
    <property type="entry name" value="LPMO_AA14"/>
    <property type="match status" value="1"/>
</dbReference>
<keyword evidence="5 13" id="KW-0732">Signal</keyword>
<dbReference type="GO" id="GO:0004497">
    <property type="term" value="F:monooxygenase activity"/>
    <property type="evidence" value="ECO:0007669"/>
    <property type="project" value="UniProtKB-KW"/>
</dbReference>
<comment type="cofactor">
    <cofactor evidence="1">
        <name>Cu(2+)</name>
        <dbReference type="ChEBI" id="CHEBI:29036"/>
    </cofactor>
</comment>
<evidence type="ECO:0000256" key="7">
    <source>
        <dbReference type="ARBA" id="ARBA00023008"/>
    </source>
</evidence>
<dbReference type="Proteomes" id="UP000250043">
    <property type="component" value="Unassembled WGS sequence"/>
</dbReference>
<accession>A0A8E2DT57</accession>
<sequence length="438" mass="45724">MFASLLAYVAFAAVAPLARGHIALWHNSMFGFNVTQQTFSYDNRPVVPLMSMPFSQWWMHGYLDYPPNPDDVFELPAGQAVNTELSCDKGATSWYNSSQGGLAGYPTDYPCPGQPLSEFHTTGLDDVTGCGLGIAYKSDANQVQPDDFTIFSVNYTCVWNLNTQFQVPAQMPACPDDKCICSWFWIHSPDSGAEQMYMIPFQCKVTGATGTTPIGTPMTARRCGADPANGVPNATPGNCTVGPKNPLYWYQQEGNNMFEGTYSPPFYNALYGWTDGAQDDIFQNAYISSLGPGAPAATPTSSPVAKIVSSSAVLSSSAVATPSSAPAPPAPTPTSAFASASSVVNDPVPSASSAPSPSVSIAAPSSSLVPPPPSASAATLADVASSAAPAPVSSASSALASASASGAPKWSVPPLHSAINIPANSYTQPCAHRHKREA</sequence>
<organism evidence="14 15">
    <name type="scientific">Obba rivulosa</name>
    <dbReference type="NCBI Taxonomy" id="1052685"/>
    <lineage>
        <taxon>Eukaryota</taxon>
        <taxon>Fungi</taxon>
        <taxon>Dikarya</taxon>
        <taxon>Basidiomycota</taxon>
        <taxon>Agaricomycotina</taxon>
        <taxon>Agaricomycetes</taxon>
        <taxon>Polyporales</taxon>
        <taxon>Gelatoporiaceae</taxon>
        <taxon>Obba</taxon>
    </lineage>
</organism>
<dbReference type="OrthoDB" id="2019572at2759"/>
<name>A0A8E2DT57_9APHY</name>
<keyword evidence="10" id="KW-0325">Glycoprotein</keyword>
<keyword evidence="6" id="KW-0560">Oxidoreductase</keyword>
<evidence type="ECO:0000256" key="3">
    <source>
        <dbReference type="ARBA" id="ARBA00022525"/>
    </source>
</evidence>
<feature type="chain" id="PRO_5034186787" evidence="13">
    <location>
        <begin position="21"/>
        <end position="438"/>
    </location>
</feature>
<evidence type="ECO:0000256" key="11">
    <source>
        <dbReference type="ARBA" id="ARBA00046340"/>
    </source>
</evidence>
<evidence type="ECO:0000256" key="4">
    <source>
        <dbReference type="ARBA" id="ARBA00022723"/>
    </source>
</evidence>
<dbReference type="AlphaFoldDB" id="A0A8E2DT57"/>
<comment type="similarity">
    <text evidence="11">Belongs to the polysaccharide monooxygenase AA14 family.</text>
</comment>
<dbReference type="GO" id="GO:0046872">
    <property type="term" value="F:metal ion binding"/>
    <property type="evidence" value="ECO:0007669"/>
    <property type="project" value="UniProtKB-KW"/>
</dbReference>
<keyword evidence="8" id="KW-0503">Monooxygenase</keyword>
<protein>
    <submittedName>
        <fullName evidence="14">Uncharacterized protein</fullName>
    </submittedName>
</protein>
<evidence type="ECO:0000256" key="12">
    <source>
        <dbReference type="SAM" id="MobiDB-lite"/>
    </source>
</evidence>
<keyword evidence="7" id="KW-0186">Copper</keyword>
<evidence type="ECO:0000256" key="8">
    <source>
        <dbReference type="ARBA" id="ARBA00023033"/>
    </source>
</evidence>
<dbReference type="GO" id="GO:0005576">
    <property type="term" value="C:extracellular region"/>
    <property type="evidence" value="ECO:0007669"/>
    <property type="project" value="UniProtKB-SubCell"/>
</dbReference>
<feature type="signal peptide" evidence="13">
    <location>
        <begin position="1"/>
        <end position="20"/>
    </location>
</feature>
<evidence type="ECO:0000256" key="2">
    <source>
        <dbReference type="ARBA" id="ARBA00004613"/>
    </source>
</evidence>
<evidence type="ECO:0000256" key="1">
    <source>
        <dbReference type="ARBA" id="ARBA00001973"/>
    </source>
</evidence>
<feature type="region of interest" description="Disordered" evidence="12">
    <location>
        <begin position="319"/>
        <end position="338"/>
    </location>
</feature>
<evidence type="ECO:0000256" key="5">
    <source>
        <dbReference type="ARBA" id="ARBA00022729"/>
    </source>
</evidence>
<keyword evidence="3" id="KW-0964">Secreted</keyword>
<evidence type="ECO:0000313" key="15">
    <source>
        <dbReference type="Proteomes" id="UP000250043"/>
    </source>
</evidence>
<keyword evidence="9" id="KW-1015">Disulfide bond</keyword>
<dbReference type="EMBL" id="KV722336">
    <property type="protein sequence ID" value="OCH95365.1"/>
    <property type="molecule type" value="Genomic_DNA"/>
</dbReference>
<comment type="subcellular location">
    <subcellularLocation>
        <location evidence="2">Secreted</location>
    </subcellularLocation>
</comment>
<evidence type="ECO:0000256" key="10">
    <source>
        <dbReference type="ARBA" id="ARBA00023180"/>
    </source>
</evidence>
<feature type="region of interest" description="Disordered" evidence="12">
    <location>
        <begin position="346"/>
        <end position="377"/>
    </location>
</feature>
<evidence type="ECO:0000256" key="9">
    <source>
        <dbReference type="ARBA" id="ARBA00023157"/>
    </source>
</evidence>
<feature type="compositionally biased region" description="Low complexity" evidence="12">
    <location>
        <begin position="346"/>
        <end position="368"/>
    </location>
</feature>
<dbReference type="InterPro" id="IPR054497">
    <property type="entry name" value="LPMO_AA14"/>
</dbReference>
<reference evidence="14 15" key="1">
    <citation type="submission" date="2016-07" db="EMBL/GenBank/DDBJ databases">
        <title>Draft genome of the white-rot fungus Obba rivulosa 3A-2.</title>
        <authorList>
            <consortium name="DOE Joint Genome Institute"/>
            <person name="Miettinen O."/>
            <person name="Riley R."/>
            <person name="Acob R."/>
            <person name="Barry K."/>
            <person name="Cullen D."/>
            <person name="De Vries R."/>
            <person name="Hainaut M."/>
            <person name="Hatakka A."/>
            <person name="Henrissat B."/>
            <person name="Hilden K."/>
            <person name="Kuo R."/>
            <person name="Labutti K."/>
            <person name="Lipzen A."/>
            <person name="Makela M.R."/>
            <person name="Sandor L."/>
            <person name="Spatafora J.W."/>
            <person name="Grigoriev I.V."/>
            <person name="Hibbett D.S."/>
        </authorList>
    </citation>
    <scope>NUCLEOTIDE SEQUENCE [LARGE SCALE GENOMIC DNA]</scope>
    <source>
        <strain evidence="14 15">3A-2</strain>
    </source>
</reference>
<keyword evidence="15" id="KW-1185">Reference proteome</keyword>